<dbReference type="SUPFAM" id="SSF48726">
    <property type="entry name" value="Immunoglobulin"/>
    <property type="match status" value="2"/>
</dbReference>
<dbReference type="InterPro" id="IPR036179">
    <property type="entry name" value="Ig-like_dom_sf"/>
</dbReference>
<evidence type="ECO:0000256" key="10">
    <source>
        <dbReference type="SAM" id="Phobius"/>
    </source>
</evidence>
<keyword evidence="2 10" id="KW-0812">Transmembrane</keyword>
<dbReference type="InterPro" id="IPR013320">
    <property type="entry name" value="ConA-like_dom_sf"/>
</dbReference>
<organism evidence="13">
    <name type="scientific">Callorhinchus milii</name>
    <name type="common">Ghost shark</name>
    <dbReference type="NCBI Taxonomy" id="7868"/>
    <lineage>
        <taxon>Eukaryota</taxon>
        <taxon>Metazoa</taxon>
        <taxon>Chordata</taxon>
        <taxon>Craniata</taxon>
        <taxon>Vertebrata</taxon>
        <taxon>Chondrichthyes</taxon>
        <taxon>Holocephali</taxon>
        <taxon>Chimaeriformes</taxon>
        <taxon>Callorhinchidae</taxon>
        <taxon>Callorhinchus</taxon>
    </lineage>
</organism>
<dbReference type="Pfam" id="PF22705">
    <property type="entry name" value="C2-set_3"/>
    <property type="match status" value="1"/>
</dbReference>
<feature type="non-terminal residue" evidence="13">
    <location>
        <position position="1"/>
    </location>
</feature>
<keyword evidence="3" id="KW-0732">Signal</keyword>
<evidence type="ECO:0000313" key="13">
    <source>
        <dbReference type="EMBL" id="AFP00083.1"/>
    </source>
</evidence>
<dbReference type="InterPro" id="IPR050143">
    <property type="entry name" value="TRIM/RBCC"/>
</dbReference>
<reference evidence="13" key="1">
    <citation type="journal article" date="2014" name="Nature">
        <title>Elephant shark genome provides unique insights into gnathostome evolution.</title>
        <authorList>
            <consortium name="International Elephant Shark Genome Sequencing Consortium"/>
            <person name="Venkatesh B."/>
            <person name="Lee A.P."/>
            <person name="Ravi V."/>
            <person name="Maurya A.K."/>
            <person name="Lian M.M."/>
            <person name="Swann J.B."/>
            <person name="Ohta Y."/>
            <person name="Flajnik M.F."/>
            <person name="Sutoh Y."/>
            <person name="Kasahara M."/>
            <person name="Hoon S."/>
            <person name="Gangu V."/>
            <person name="Roy S.W."/>
            <person name="Irimia M."/>
            <person name="Korzh V."/>
            <person name="Kondrychyn I."/>
            <person name="Lim Z.W."/>
            <person name="Tay B.H."/>
            <person name="Tohari S."/>
            <person name="Kong K.W."/>
            <person name="Ho S."/>
            <person name="Lorente-Galdos B."/>
            <person name="Quilez J."/>
            <person name="Marques-Bonet T."/>
            <person name="Raney B.J."/>
            <person name="Ingham P.W."/>
            <person name="Tay A."/>
            <person name="Hillier L.W."/>
            <person name="Minx P."/>
            <person name="Boehm T."/>
            <person name="Wilson R.K."/>
            <person name="Brenner S."/>
            <person name="Warren W.C."/>
        </authorList>
    </citation>
    <scope>NUCLEOTIDE SEQUENCE</scope>
    <source>
        <tissue evidence="13">Liver</tissue>
    </source>
</reference>
<evidence type="ECO:0000256" key="7">
    <source>
        <dbReference type="ARBA" id="ARBA00023180"/>
    </source>
</evidence>
<evidence type="ECO:0000256" key="2">
    <source>
        <dbReference type="ARBA" id="ARBA00022692"/>
    </source>
</evidence>
<dbReference type="FunFam" id="2.60.120.920:FF:000004">
    <property type="entry name" value="Butyrophilin subfamily 1 member A1"/>
    <property type="match status" value="1"/>
</dbReference>
<dbReference type="Pfam" id="PF00622">
    <property type="entry name" value="SPRY"/>
    <property type="match status" value="1"/>
</dbReference>
<protein>
    <submittedName>
        <fullName evidence="13">Butyrophilin, subfamily 2, member A2</fullName>
    </submittedName>
</protein>
<evidence type="ECO:0000259" key="11">
    <source>
        <dbReference type="PROSITE" id="PS50188"/>
    </source>
</evidence>
<evidence type="ECO:0000256" key="4">
    <source>
        <dbReference type="ARBA" id="ARBA00022989"/>
    </source>
</evidence>
<dbReference type="PRINTS" id="PR01407">
    <property type="entry name" value="BUTYPHLNCDUF"/>
</dbReference>
<dbReference type="CDD" id="cd13733">
    <property type="entry name" value="SPRY_PRY_C-I_1"/>
    <property type="match status" value="1"/>
</dbReference>
<evidence type="ECO:0000259" key="12">
    <source>
        <dbReference type="PROSITE" id="PS50835"/>
    </source>
</evidence>
<name>V9KP76_CALMI</name>
<dbReference type="PANTHER" id="PTHR24103">
    <property type="entry name" value="E3 UBIQUITIN-PROTEIN LIGASE TRIM"/>
    <property type="match status" value="1"/>
</dbReference>
<dbReference type="InterPro" id="IPR053896">
    <property type="entry name" value="BTN3A2-like_Ig-C"/>
</dbReference>
<keyword evidence="5 10" id="KW-0472">Membrane</keyword>
<dbReference type="Gene3D" id="2.60.40.10">
    <property type="entry name" value="Immunoglobulins"/>
    <property type="match status" value="2"/>
</dbReference>
<dbReference type="SMART" id="SM00589">
    <property type="entry name" value="PRY"/>
    <property type="match status" value="1"/>
</dbReference>
<evidence type="ECO:0000256" key="9">
    <source>
        <dbReference type="ARBA" id="ARBA00038221"/>
    </source>
</evidence>
<dbReference type="InterPro" id="IPR013783">
    <property type="entry name" value="Ig-like_fold"/>
</dbReference>
<evidence type="ECO:0000256" key="6">
    <source>
        <dbReference type="ARBA" id="ARBA00023157"/>
    </source>
</evidence>
<sequence>TPRLPYETPVHLHRGGSDVLAGQSPEYAGRTAIFHRELARGNVSLRLQDVRVSDQGSYKCFVSTESRDEEALVSLDVASTGQEPVMSLESQSGSGIRLSCSSGGWFPNPGVSWLRGDGANVTAKAETRWQVEPDGRVAVRSRVEVTPAEGKSFTCRISNRRLHSARESRLLVNDDFFPRVSAWMAGFLVMVLLALAIVGLGAFAYRRVTKTLEGYKQSTSLKHVTALETTIELQKESAEEVKMNWTKDIDRIKQISQSDHEALRKAFDEERKAFGAEREKMNAEFERERQTAKAEYQKLRIEYEQWKPLVISEWERIQSHAVRVTLDGRTAFAGLEVSEDGLSVRGLETPRTEENGPECFDMSPYVLGSNAFETGRHYWEVDVANKSFWDLGVARESAPRKGSLRLTAEAGFWVLGRSGDGYEVSEAAQGSVTLTDKPRLIGVWLDCEAGEVAFYNAEGMYHLFTFRAQVLGRVRPFFWPGWDSELMAICPPKGLVD</sequence>
<dbReference type="Pfam" id="PF13765">
    <property type="entry name" value="PRY"/>
    <property type="match status" value="1"/>
</dbReference>
<dbReference type="Gene3D" id="2.60.120.920">
    <property type="match status" value="1"/>
</dbReference>
<feature type="domain" description="Ig-like" evidence="12">
    <location>
        <begin position="83"/>
        <end position="172"/>
    </location>
</feature>
<dbReference type="InterPro" id="IPR003877">
    <property type="entry name" value="SPRY_dom"/>
</dbReference>
<dbReference type="GO" id="GO:0050863">
    <property type="term" value="P:regulation of T cell activation"/>
    <property type="evidence" value="ECO:0007669"/>
    <property type="project" value="UniProtKB-ARBA"/>
</dbReference>
<comment type="similarity">
    <text evidence="9">Belongs to the SKINT family.</text>
</comment>
<dbReference type="GO" id="GO:0016020">
    <property type="term" value="C:membrane"/>
    <property type="evidence" value="ECO:0007669"/>
    <property type="project" value="UniProtKB-SubCell"/>
</dbReference>
<dbReference type="AlphaFoldDB" id="V9KP76"/>
<proteinExistence type="evidence at transcript level"/>
<dbReference type="InterPro" id="IPR003879">
    <property type="entry name" value="Butyrophylin_SPRY"/>
</dbReference>
<dbReference type="InterPro" id="IPR001870">
    <property type="entry name" value="B30.2/SPRY"/>
</dbReference>
<dbReference type="EMBL" id="JW867565">
    <property type="protein sequence ID" value="AFP00083.1"/>
    <property type="molecule type" value="mRNA"/>
</dbReference>
<dbReference type="GO" id="GO:0042110">
    <property type="term" value="P:T cell activation"/>
    <property type="evidence" value="ECO:0007669"/>
    <property type="project" value="UniProtKB-ARBA"/>
</dbReference>
<accession>V9KP76</accession>
<keyword evidence="6" id="KW-1015">Disulfide bond</keyword>
<evidence type="ECO:0000256" key="1">
    <source>
        <dbReference type="ARBA" id="ARBA00004479"/>
    </source>
</evidence>
<evidence type="ECO:0000256" key="3">
    <source>
        <dbReference type="ARBA" id="ARBA00022729"/>
    </source>
</evidence>
<dbReference type="InterPro" id="IPR007110">
    <property type="entry name" value="Ig-like_dom"/>
</dbReference>
<keyword evidence="8" id="KW-0393">Immunoglobulin domain</keyword>
<dbReference type="InterPro" id="IPR006574">
    <property type="entry name" value="PRY"/>
</dbReference>
<feature type="transmembrane region" description="Helical" evidence="10">
    <location>
        <begin position="182"/>
        <end position="205"/>
    </location>
</feature>
<keyword evidence="7" id="KW-0325">Glycoprotein</keyword>
<dbReference type="SMART" id="SM00449">
    <property type="entry name" value="SPRY"/>
    <property type="match status" value="1"/>
</dbReference>
<feature type="domain" description="B30.2/SPRY" evidence="11">
    <location>
        <begin position="304"/>
        <end position="496"/>
    </location>
</feature>
<dbReference type="FunFam" id="2.60.40.10:FF:000142">
    <property type="entry name" value="V-set domain-containing T-cell activation inhibitor 1"/>
    <property type="match status" value="1"/>
</dbReference>
<dbReference type="FunFam" id="2.60.40.10:FF:000088">
    <property type="entry name" value="Butyrophilin subfamily 1 member A1"/>
    <property type="match status" value="1"/>
</dbReference>
<comment type="subcellular location">
    <subcellularLocation>
        <location evidence="1">Membrane</location>
        <topology evidence="1">Single-pass type I membrane protein</topology>
    </subcellularLocation>
</comment>
<evidence type="ECO:0000256" key="8">
    <source>
        <dbReference type="ARBA" id="ARBA00023319"/>
    </source>
</evidence>
<dbReference type="InterPro" id="IPR043136">
    <property type="entry name" value="B30.2/SPRY_sf"/>
</dbReference>
<dbReference type="SUPFAM" id="SSF49899">
    <property type="entry name" value="Concanavalin A-like lectins/glucanases"/>
    <property type="match status" value="1"/>
</dbReference>
<keyword evidence="4 10" id="KW-1133">Transmembrane helix</keyword>
<dbReference type="PROSITE" id="PS50835">
    <property type="entry name" value="IG_LIKE"/>
    <property type="match status" value="1"/>
</dbReference>
<evidence type="ECO:0000256" key="5">
    <source>
        <dbReference type="ARBA" id="ARBA00023136"/>
    </source>
</evidence>
<dbReference type="PROSITE" id="PS50188">
    <property type="entry name" value="B302_SPRY"/>
    <property type="match status" value="1"/>
</dbReference>
<dbReference type="GO" id="GO:1903037">
    <property type="term" value="P:regulation of leukocyte cell-cell adhesion"/>
    <property type="evidence" value="ECO:0007669"/>
    <property type="project" value="UniProtKB-ARBA"/>
</dbReference>